<evidence type="ECO:0000259" key="4">
    <source>
        <dbReference type="Pfam" id="PF23357"/>
    </source>
</evidence>
<dbReference type="Proteomes" id="UP000641646">
    <property type="component" value="Unassembled WGS sequence"/>
</dbReference>
<feature type="compositionally biased region" description="Low complexity" evidence="1">
    <location>
        <begin position="431"/>
        <end position="444"/>
    </location>
</feature>
<feature type="domain" description="ABC-type uncharacterised transport system" evidence="3">
    <location>
        <begin position="223"/>
        <end position="485"/>
    </location>
</feature>
<dbReference type="AlphaFoldDB" id="A0A926VDD5"/>
<dbReference type="PANTHER" id="PTHR12969:SF7">
    <property type="entry name" value="INTRAFLAGELLAR TRANSPORT PROTEIN 52 HOMOLOG"/>
    <property type="match status" value="1"/>
</dbReference>
<proteinExistence type="predicted"/>
<reference evidence="5" key="1">
    <citation type="journal article" date="2015" name="ISME J.">
        <title>Draft Genome Sequence of Streptomyces incarnatus NRRL8089, which Produces the Nucleoside Antibiotic Sinefungin.</title>
        <authorList>
            <person name="Oshima K."/>
            <person name="Hattori M."/>
            <person name="Shimizu H."/>
            <person name="Fukuda K."/>
            <person name="Nemoto M."/>
            <person name="Inagaki K."/>
            <person name="Tamura T."/>
        </authorList>
    </citation>
    <scope>NUCLEOTIDE SEQUENCE</scope>
    <source>
        <strain evidence="5">FACHB-1375</strain>
    </source>
</reference>
<protein>
    <submittedName>
        <fullName evidence="5">Gldg family protein</fullName>
    </submittedName>
</protein>
<feature type="compositionally biased region" description="Polar residues" evidence="1">
    <location>
        <begin position="445"/>
        <end position="454"/>
    </location>
</feature>
<comment type="caution">
    <text evidence="5">The sequence shown here is derived from an EMBL/GenBank/DDBJ whole genome shotgun (WGS) entry which is preliminary data.</text>
</comment>
<dbReference type="Pfam" id="PF09822">
    <property type="entry name" value="ABC_transp_aux"/>
    <property type="match status" value="1"/>
</dbReference>
<keyword evidence="2" id="KW-0812">Transmembrane</keyword>
<dbReference type="InterPro" id="IPR039975">
    <property type="entry name" value="IFT52"/>
</dbReference>
<dbReference type="InterPro" id="IPR019196">
    <property type="entry name" value="ABC_transp_unknown"/>
</dbReference>
<dbReference type="RefSeq" id="WP_190464612.1">
    <property type="nucleotide sequence ID" value="NZ_JACJPW010000026.1"/>
</dbReference>
<name>A0A926VDD5_9CYAN</name>
<accession>A0A926VDD5</accession>
<dbReference type="EMBL" id="JACJPW010000026">
    <property type="protein sequence ID" value="MBD2181801.1"/>
    <property type="molecule type" value="Genomic_DNA"/>
</dbReference>
<evidence type="ECO:0000256" key="1">
    <source>
        <dbReference type="SAM" id="MobiDB-lite"/>
    </source>
</evidence>
<evidence type="ECO:0000259" key="3">
    <source>
        <dbReference type="Pfam" id="PF09822"/>
    </source>
</evidence>
<dbReference type="PANTHER" id="PTHR12969">
    <property type="entry name" value="NGD5/OSM-6/IFT52"/>
    <property type="match status" value="1"/>
</dbReference>
<evidence type="ECO:0000256" key="2">
    <source>
        <dbReference type="SAM" id="Phobius"/>
    </source>
</evidence>
<dbReference type="InterPro" id="IPR055396">
    <property type="entry name" value="DUF7088"/>
</dbReference>
<keyword evidence="6" id="KW-1185">Reference proteome</keyword>
<evidence type="ECO:0000313" key="5">
    <source>
        <dbReference type="EMBL" id="MBD2181801.1"/>
    </source>
</evidence>
<feature type="transmembrane region" description="Helical" evidence="2">
    <location>
        <begin position="526"/>
        <end position="550"/>
    </location>
</feature>
<organism evidence="5 6">
    <name type="scientific">Aerosakkonema funiforme FACHB-1375</name>
    <dbReference type="NCBI Taxonomy" id="2949571"/>
    <lineage>
        <taxon>Bacteria</taxon>
        <taxon>Bacillati</taxon>
        <taxon>Cyanobacteriota</taxon>
        <taxon>Cyanophyceae</taxon>
        <taxon>Oscillatoriophycideae</taxon>
        <taxon>Aerosakkonematales</taxon>
        <taxon>Aerosakkonemataceae</taxon>
        <taxon>Aerosakkonema</taxon>
    </lineage>
</organism>
<feature type="compositionally biased region" description="Basic and acidic residues" evidence="1">
    <location>
        <begin position="455"/>
        <end position="464"/>
    </location>
</feature>
<feature type="region of interest" description="Disordered" evidence="1">
    <location>
        <begin position="428"/>
        <end position="464"/>
    </location>
</feature>
<evidence type="ECO:0000313" key="6">
    <source>
        <dbReference type="Proteomes" id="UP000641646"/>
    </source>
</evidence>
<keyword evidence="2" id="KW-1133">Transmembrane helix</keyword>
<dbReference type="Pfam" id="PF23357">
    <property type="entry name" value="DUF7088"/>
    <property type="match status" value="1"/>
</dbReference>
<feature type="transmembrane region" description="Helical" evidence="2">
    <location>
        <begin position="13"/>
        <end position="31"/>
    </location>
</feature>
<reference evidence="5" key="2">
    <citation type="submission" date="2020-08" db="EMBL/GenBank/DDBJ databases">
        <authorList>
            <person name="Chen M."/>
            <person name="Teng W."/>
            <person name="Zhao L."/>
            <person name="Hu C."/>
            <person name="Zhou Y."/>
            <person name="Han B."/>
            <person name="Song L."/>
            <person name="Shu W."/>
        </authorList>
    </citation>
    <scope>NUCLEOTIDE SEQUENCE</scope>
    <source>
        <strain evidence="5">FACHB-1375</strain>
    </source>
</reference>
<feature type="domain" description="DUF7088" evidence="4">
    <location>
        <begin position="110"/>
        <end position="208"/>
    </location>
</feature>
<keyword evidence="2" id="KW-0472">Membrane</keyword>
<sequence>MKTFKFSDKYAKYLLWIGLFLLAAGFTAWVVSDKWLPVPLLLVICGSVALGLWLASQGNGDLTSPTQSFWGQRSTQAGTNAFVATAAVVAILVVINFLGVRYSGRMDLSENQQFTLSPQSQQLVRDLTQPVKVWIFDRNPDPKDKQLLENYQRQGSKFSFEYIDPNVNPGLARKFNLKESGEAYLEYGEQRKFIQNVNQNEPLSEEKLTNAIEQIKSDRTLAVYFLQGHGERPMESVRDGLSQAMKYLEQKNYKSIALNLAERSSVPDDAVAVVVAGPKRALFEQEVKVLREYLDRGGSLLLALDPNTDLGLNSLLDEWGVKLENRLAVDASDDGRLIGLGPATPIVTNYGNHPITKNFGNGISFYQMARPLDIQPIKGVEATPLLLTSQDSWAESDLENRELTFDPKQDRQGPLILGVALSRKAEFISNSQPAQASPSPAASPNKSESQTSKQNLDKKPKKRSDEARLVVFGNSSFVSDGVFEQQLNGDVFLNSVSWLNRQENRTLSIRPKQPNQRRLKMRLSQAGLLTWISIVILPLIGFGTAGWLWWRRR</sequence>
<feature type="transmembrane region" description="Helical" evidence="2">
    <location>
        <begin position="38"/>
        <end position="56"/>
    </location>
</feature>
<dbReference type="InterPro" id="IPR029062">
    <property type="entry name" value="Class_I_gatase-like"/>
</dbReference>
<feature type="transmembrane region" description="Helical" evidence="2">
    <location>
        <begin position="76"/>
        <end position="98"/>
    </location>
</feature>
<dbReference type="SUPFAM" id="SSF52317">
    <property type="entry name" value="Class I glutamine amidotransferase-like"/>
    <property type="match status" value="1"/>
</dbReference>
<gene>
    <name evidence="5" type="ORF">H6G03_11895</name>
</gene>